<name>A0AB73H2A1_9XANT</name>
<comment type="subcellular location">
    <subcellularLocation>
        <location evidence="1 7">Periplasm</location>
    </subcellularLocation>
</comment>
<feature type="signal peptide" evidence="7">
    <location>
        <begin position="1"/>
        <end position="23"/>
    </location>
</feature>
<evidence type="ECO:0000259" key="8">
    <source>
        <dbReference type="Pfam" id="PF10411"/>
    </source>
</evidence>
<dbReference type="SUPFAM" id="SSF54423">
    <property type="entry name" value="DsbC/DsbG N-terminal domain-like"/>
    <property type="match status" value="1"/>
</dbReference>
<evidence type="ECO:0000256" key="1">
    <source>
        <dbReference type="ARBA" id="ARBA00004418"/>
    </source>
</evidence>
<dbReference type="InterPro" id="IPR051470">
    <property type="entry name" value="Thiol:disulfide_interchange"/>
</dbReference>
<dbReference type="Gene3D" id="3.40.30.10">
    <property type="entry name" value="Glutaredoxin"/>
    <property type="match status" value="1"/>
</dbReference>
<comment type="function">
    <text evidence="7">Required for disulfide bond formation in some periplasmic proteins. Acts by transferring its disulfide bond to other proteins and is reduced in the process.</text>
</comment>
<dbReference type="Proteomes" id="UP000528595">
    <property type="component" value="Unassembled WGS sequence"/>
</dbReference>
<evidence type="ECO:0000313" key="10">
    <source>
        <dbReference type="EMBL" id="MBB5672306.1"/>
    </source>
</evidence>
<evidence type="ECO:0000256" key="4">
    <source>
        <dbReference type="ARBA" id="ARBA00022764"/>
    </source>
</evidence>
<dbReference type="PROSITE" id="PS51257">
    <property type="entry name" value="PROKAR_LIPOPROTEIN"/>
    <property type="match status" value="1"/>
</dbReference>
<accession>A0AB73H2A1</accession>
<protein>
    <recommendedName>
        <fullName evidence="7">Thiol:disulfide interchange protein</fullName>
    </recommendedName>
</protein>
<dbReference type="Pfam" id="PF13098">
    <property type="entry name" value="Thioredoxin_2"/>
    <property type="match status" value="1"/>
</dbReference>
<keyword evidence="6 7" id="KW-0676">Redox-active center</keyword>
<dbReference type="AlphaFoldDB" id="A0AB73H2A1"/>
<evidence type="ECO:0000256" key="2">
    <source>
        <dbReference type="ARBA" id="ARBA00009813"/>
    </source>
</evidence>
<dbReference type="GO" id="GO:0042597">
    <property type="term" value="C:periplasmic space"/>
    <property type="evidence" value="ECO:0007669"/>
    <property type="project" value="UniProtKB-SubCell"/>
</dbReference>
<dbReference type="InterPro" id="IPR009094">
    <property type="entry name" value="DiS-bond_isomerase_DsbC/G_N_sf"/>
</dbReference>
<dbReference type="SUPFAM" id="SSF52833">
    <property type="entry name" value="Thioredoxin-like"/>
    <property type="match status" value="1"/>
</dbReference>
<dbReference type="PANTHER" id="PTHR35272">
    <property type="entry name" value="THIOL:DISULFIDE INTERCHANGE PROTEIN DSBC-RELATED"/>
    <property type="match status" value="1"/>
</dbReference>
<dbReference type="Pfam" id="PF10411">
    <property type="entry name" value="DsbC_N"/>
    <property type="match status" value="1"/>
</dbReference>
<dbReference type="NCBIfam" id="NF008657">
    <property type="entry name" value="PRK11657.1"/>
    <property type="match status" value="1"/>
</dbReference>
<sequence length="279" mass="30132">MDTKVTLKRSGILVLLLALSACGGEKSPKAQVEAVKPDMAKPAVEEGGMVPTEAEQFLIGQGAKITKAFMSESGLKAVVADNGRAKQLFYIAPNGKYLVSGTVYDSVGGNVTSNDVARGGIEDGGKAEALSAQAREALWQQAEKLNWIAEGRGDRIAYVIFDPSCPYCHQLWTKLQVEAENLNTQVRWLPVAILSEDSKNLAAAIYQSKNASAALHAMGDRTLTPVAVREETVIKLGSNLNLLRTSGYTGVPTILYRDRDGVQVTMDGLRQETFQKIFN</sequence>
<dbReference type="InterPro" id="IPR018950">
    <property type="entry name" value="DiS-bond_isomerase_DsbC/G_N"/>
</dbReference>
<reference evidence="10" key="1">
    <citation type="submission" date="2020-08" db="EMBL/GenBank/DDBJ databases">
        <title>Studying the diversity of plant-associated saprophytic bacteria and their role in host health and plant-pathogen interactions.</title>
        <authorList>
            <person name="Potnis N."/>
        </authorList>
    </citation>
    <scope>NUCLEOTIDE SEQUENCE</scope>
    <source>
        <strain evidence="10">F21</strain>
    </source>
</reference>
<keyword evidence="5" id="KW-1015">Disulfide bond</keyword>
<feature type="domain" description="Thioredoxin-like fold" evidence="9">
    <location>
        <begin position="149"/>
        <end position="274"/>
    </location>
</feature>
<keyword evidence="4 7" id="KW-0574">Periplasm</keyword>
<gene>
    <name evidence="10" type="ORF">FHR65_003904</name>
</gene>
<dbReference type="InterPro" id="IPR012336">
    <property type="entry name" value="Thioredoxin-like_fold"/>
</dbReference>
<dbReference type="Gene3D" id="3.10.450.70">
    <property type="entry name" value="Disulphide bond isomerase, DsbC/G, N-terminal"/>
    <property type="match status" value="1"/>
</dbReference>
<dbReference type="CDD" id="cd03020">
    <property type="entry name" value="DsbA_DsbC_DsbG"/>
    <property type="match status" value="1"/>
</dbReference>
<dbReference type="InterPro" id="IPR033954">
    <property type="entry name" value="DiS-bond_Isoase_DsbC/G"/>
</dbReference>
<evidence type="ECO:0000256" key="7">
    <source>
        <dbReference type="RuleBase" id="RU364038"/>
    </source>
</evidence>
<feature type="domain" description="Disulphide bond isomerase DsbC/G N-terminal" evidence="8">
    <location>
        <begin position="73"/>
        <end position="112"/>
    </location>
</feature>
<proteinExistence type="inferred from homology"/>
<dbReference type="InterPro" id="IPR036249">
    <property type="entry name" value="Thioredoxin-like_sf"/>
</dbReference>
<comment type="caution">
    <text evidence="10">The sequence shown here is derived from an EMBL/GenBank/DDBJ whole genome shotgun (WGS) entry which is preliminary data.</text>
</comment>
<organism evidence="10">
    <name type="scientific">Xanthomonas arboricola</name>
    <dbReference type="NCBI Taxonomy" id="56448"/>
    <lineage>
        <taxon>Bacteria</taxon>
        <taxon>Pseudomonadati</taxon>
        <taxon>Pseudomonadota</taxon>
        <taxon>Gammaproteobacteria</taxon>
        <taxon>Lysobacterales</taxon>
        <taxon>Lysobacteraceae</taxon>
        <taxon>Xanthomonas</taxon>
    </lineage>
</organism>
<evidence type="ECO:0000259" key="9">
    <source>
        <dbReference type="Pfam" id="PF13098"/>
    </source>
</evidence>
<dbReference type="EMBL" id="JACIIQ010000022">
    <property type="protein sequence ID" value="MBB5672306.1"/>
    <property type="molecule type" value="Genomic_DNA"/>
</dbReference>
<dbReference type="PANTHER" id="PTHR35272:SF4">
    <property type="entry name" value="THIOL:DISULFIDE INTERCHANGE PROTEIN DSBG"/>
    <property type="match status" value="1"/>
</dbReference>
<keyword evidence="3 7" id="KW-0732">Signal</keyword>
<dbReference type="RefSeq" id="WP_184578698.1">
    <property type="nucleotide sequence ID" value="NZ_JACIIQ010000022.1"/>
</dbReference>
<feature type="chain" id="PRO_5044361813" description="Thiol:disulfide interchange protein" evidence="7">
    <location>
        <begin position="24"/>
        <end position="279"/>
    </location>
</feature>
<evidence type="ECO:0000256" key="5">
    <source>
        <dbReference type="ARBA" id="ARBA00023157"/>
    </source>
</evidence>
<evidence type="ECO:0000256" key="3">
    <source>
        <dbReference type="ARBA" id="ARBA00022729"/>
    </source>
</evidence>
<evidence type="ECO:0000256" key="6">
    <source>
        <dbReference type="ARBA" id="ARBA00023284"/>
    </source>
</evidence>
<comment type="similarity">
    <text evidence="2 7">Belongs to the thioredoxin family. DsbC subfamily.</text>
</comment>